<accession>A0A179G643</accession>
<dbReference type="AlphaFoldDB" id="A0A179G643"/>
<organism evidence="4 5">
    <name type="scientific">Pochonia chlamydosporia 170</name>
    <dbReference type="NCBI Taxonomy" id="1380566"/>
    <lineage>
        <taxon>Eukaryota</taxon>
        <taxon>Fungi</taxon>
        <taxon>Dikarya</taxon>
        <taxon>Ascomycota</taxon>
        <taxon>Pezizomycotina</taxon>
        <taxon>Sordariomycetes</taxon>
        <taxon>Hypocreomycetidae</taxon>
        <taxon>Hypocreales</taxon>
        <taxon>Clavicipitaceae</taxon>
        <taxon>Pochonia</taxon>
    </lineage>
</organism>
<dbReference type="Gene3D" id="3.40.30.10">
    <property type="entry name" value="Glutaredoxin"/>
    <property type="match status" value="1"/>
</dbReference>
<evidence type="ECO:0000313" key="5">
    <source>
        <dbReference type="Proteomes" id="UP000078397"/>
    </source>
</evidence>
<dbReference type="PANTHER" id="PTHR45694">
    <property type="entry name" value="GLUTAREDOXIN 2"/>
    <property type="match status" value="1"/>
</dbReference>
<dbReference type="OrthoDB" id="423313at2759"/>
<dbReference type="GO" id="GO:0000324">
    <property type="term" value="C:fungal-type vacuole"/>
    <property type="evidence" value="ECO:0007669"/>
    <property type="project" value="TreeGrafter"/>
</dbReference>
<evidence type="ECO:0000256" key="1">
    <source>
        <dbReference type="ARBA" id="ARBA00009630"/>
    </source>
</evidence>
<dbReference type="GO" id="GO:0004362">
    <property type="term" value="F:glutathione-disulfide reductase (NADPH) activity"/>
    <property type="evidence" value="ECO:0007669"/>
    <property type="project" value="UniProtKB-ARBA"/>
</dbReference>
<proteinExistence type="inferred from homology"/>
<dbReference type="InterPro" id="IPR002109">
    <property type="entry name" value="Glutaredoxin"/>
</dbReference>
<dbReference type="PROSITE" id="PS51354">
    <property type="entry name" value="GLUTAREDOXIN_2"/>
    <property type="match status" value="1"/>
</dbReference>
<dbReference type="GO" id="GO:0005801">
    <property type="term" value="C:cis-Golgi network"/>
    <property type="evidence" value="ECO:0007669"/>
    <property type="project" value="UniProtKB-ARBA"/>
</dbReference>
<dbReference type="InterPro" id="IPR036249">
    <property type="entry name" value="Thioredoxin-like_sf"/>
</dbReference>
<sequence length="284" mass="30714">MPSPRRMRLLVLAAVVTVVFFFFYSSGVDPSQDSHKIQDFYHKTMDGMKKGTPPGQAIINTKTGQRAGHIPADKDADGDVDEDDRKVAAEMQMRLKKAEQDAKDKANTKGGLKPDVPSKIVGQGNSAGGQPKKDKTTGDHALSKDSDKTTDKTKGKAKETKEESEAEAELSSILKKAPVVIFSKTYCPFSKTAKGILLDKYHIAPVPHVVELDEHPQGPALQAVLGEKTGRRTVPNILVNGVSIGGGDDIVELDRENKLAGKIKMLGNKRIQVSERFAPGDSNS</sequence>
<comment type="similarity">
    <text evidence="1">Belongs to the glutaredoxin family. Monothiol subfamily.</text>
</comment>
<dbReference type="SUPFAM" id="SSF52833">
    <property type="entry name" value="Thioredoxin-like"/>
    <property type="match status" value="1"/>
</dbReference>
<dbReference type="RefSeq" id="XP_018148936.1">
    <property type="nucleotide sequence ID" value="XM_018280682.1"/>
</dbReference>
<feature type="domain" description="Glutaredoxin" evidence="3">
    <location>
        <begin position="179"/>
        <end position="244"/>
    </location>
</feature>
<dbReference type="STRING" id="1380566.A0A179G643"/>
<dbReference type="CDD" id="cd03419">
    <property type="entry name" value="GRX_GRXh_1_2_like"/>
    <property type="match status" value="1"/>
</dbReference>
<protein>
    <submittedName>
        <fullName evidence="4">Glutaredoxin domain-containing protein</fullName>
    </submittedName>
</protein>
<dbReference type="Pfam" id="PF00462">
    <property type="entry name" value="Glutaredoxin"/>
    <property type="match status" value="1"/>
</dbReference>
<evidence type="ECO:0000313" key="4">
    <source>
        <dbReference type="EMBL" id="OAQ72853.1"/>
    </source>
</evidence>
<feature type="region of interest" description="Disordered" evidence="2">
    <location>
        <begin position="48"/>
        <end position="169"/>
    </location>
</feature>
<dbReference type="NCBIfam" id="TIGR02180">
    <property type="entry name" value="GRX_euk"/>
    <property type="match status" value="1"/>
</dbReference>
<dbReference type="FunFam" id="3.40.30.10:FF:000093">
    <property type="entry name" value="Glutaredoxin 2"/>
    <property type="match status" value="1"/>
</dbReference>
<dbReference type="GeneID" id="28844676"/>
<dbReference type="EMBL" id="LSBJ02000001">
    <property type="protein sequence ID" value="OAQ72853.1"/>
    <property type="molecule type" value="Genomic_DNA"/>
</dbReference>
<dbReference type="GO" id="GO:0034599">
    <property type="term" value="P:cellular response to oxidative stress"/>
    <property type="evidence" value="ECO:0007669"/>
    <property type="project" value="TreeGrafter"/>
</dbReference>
<dbReference type="GO" id="GO:0005796">
    <property type="term" value="C:Golgi lumen"/>
    <property type="evidence" value="ECO:0007669"/>
    <property type="project" value="TreeGrafter"/>
</dbReference>
<gene>
    <name evidence="4" type="ORF">VFPPC_00714</name>
</gene>
<comment type="caution">
    <text evidence="4">The sequence shown here is derived from an EMBL/GenBank/DDBJ whole genome shotgun (WGS) entry which is preliminary data.</text>
</comment>
<dbReference type="PRINTS" id="PR00160">
    <property type="entry name" value="GLUTAREDOXIN"/>
</dbReference>
<keyword evidence="5" id="KW-1185">Reference proteome</keyword>
<reference evidence="4 5" key="1">
    <citation type="journal article" date="2016" name="PLoS Pathog.">
        <title>Biosynthesis of antibiotic leucinostatins in bio-control fungus Purpureocillium lilacinum and their inhibition on phytophthora revealed by genome mining.</title>
        <authorList>
            <person name="Wang G."/>
            <person name="Liu Z."/>
            <person name="Lin R."/>
            <person name="Li E."/>
            <person name="Mao Z."/>
            <person name="Ling J."/>
            <person name="Yang Y."/>
            <person name="Yin W.B."/>
            <person name="Xie B."/>
        </authorList>
    </citation>
    <scope>NUCLEOTIDE SEQUENCE [LARGE SCALE GENOMIC DNA]</scope>
    <source>
        <strain evidence="4">170</strain>
    </source>
</reference>
<dbReference type="Proteomes" id="UP000078397">
    <property type="component" value="Unassembled WGS sequence"/>
</dbReference>
<evidence type="ECO:0000259" key="3">
    <source>
        <dbReference type="Pfam" id="PF00462"/>
    </source>
</evidence>
<feature type="compositionally biased region" description="Basic and acidic residues" evidence="2">
    <location>
        <begin position="71"/>
        <end position="88"/>
    </location>
</feature>
<feature type="compositionally biased region" description="Basic and acidic residues" evidence="2">
    <location>
        <begin position="96"/>
        <end position="107"/>
    </location>
</feature>
<dbReference type="InterPro" id="IPR014025">
    <property type="entry name" value="Glutaredoxin_subgr"/>
</dbReference>
<dbReference type="KEGG" id="pchm:VFPPC_00714"/>
<dbReference type="PANTHER" id="PTHR45694:SF5">
    <property type="entry name" value="GLUTAREDOXIN 2"/>
    <property type="match status" value="1"/>
</dbReference>
<dbReference type="InterPro" id="IPR011899">
    <property type="entry name" value="Glutaredoxin_euk/vir"/>
</dbReference>
<name>A0A179G643_METCM</name>
<feature type="compositionally biased region" description="Basic and acidic residues" evidence="2">
    <location>
        <begin position="131"/>
        <end position="163"/>
    </location>
</feature>
<evidence type="ECO:0000256" key="2">
    <source>
        <dbReference type="SAM" id="MobiDB-lite"/>
    </source>
</evidence>